<evidence type="ECO:0000256" key="1">
    <source>
        <dbReference type="SAM" id="MobiDB-lite"/>
    </source>
</evidence>
<evidence type="ECO:0000313" key="4">
    <source>
        <dbReference type="Proteomes" id="UP000681414"/>
    </source>
</evidence>
<dbReference type="Gene3D" id="3.20.20.370">
    <property type="entry name" value="Glycoside hydrolase/deacetylase"/>
    <property type="match status" value="1"/>
</dbReference>
<dbReference type="GO" id="GO:0016810">
    <property type="term" value="F:hydrolase activity, acting on carbon-nitrogen (but not peptide) bonds"/>
    <property type="evidence" value="ECO:0007669"/>
    <property type="project" value="InterPro"/>
</dbReference>
<dbReference type="AlphaFoldDB" id="A0A942YKK4"/>
<feature type="region of interest" description="Disordered" evidence="1">
    <location>
        <begin position="1"/>
        <end position="68"/>
    </location>
</feature>
<dbReference type="Proteomes" id="UP000681414">
    <property type="component" value="Unassembled WGS sequence"/>
</dbReference>
<dbReference type="InterPro" id="IPR050248">
    <property type="entry name" value="Polysacc_deacetylase_ArnD"/>
</dbReference>
<protein>
    <submittedName>
        <fullName evidence="3">Polysaccharide deacetylase family protein</fullName>
    </submittedName>
</protein>
<proteinExistence type="predicted"/>
<dbReference type="GO" id="GO:0005975">
    <property type="term" value="P:carbohydrate metabolic process"/>
    <property type="evidence" value="ECO:0007669"/>
    <property type="project" value="InterPro"/>
</dbReference>
<dbReference type="PANTHER" id="PTHR10587">
    <property type="entry name" value="GLYCOSYL TRANSFERASE-RELATED"/>
    <property type="match status" value="1"/>
</dbReference>
<gene>
    <name evidence="3" type="ORF">KHA97_20535</name>
</gene>
<dbReference type="EMBL" id="JAGYPG010000004">
    <property type="protein sequence ID" value="MBS4197436.1"/>
    <property type="molecule type" value="Genomic_DNA"/>
</dbReference>
<comment type="caution">
    <text evidence="3">The sequence shown here is derived from an EMBL/GenBank/DDBJ whole genome shotgun (WGS) entry which is preliminary data.</text>
</comment>
<dbReference type="PANTHER" id="PTHR10587:SF125">
    <property type="entry name" value="POLYSACCHARIDE DEACETYLASE YHEN-RELATED"/>
    <property type="match status" value="1"/>
</dbReference>
<feature type="compositionally biased region" description="Basic and acidic residues" evidence="1">
    <location>
        <begin position="1"/>
        <end position="61"/>
    </location>
</feature>
<evidence type="ECO:0000313" key="3">
    <source>
        <dbReference type="EMBL" id="MBS4197436.1"/>
    </source>
</evidence>
<keyword evidence="4" id="KW-1185">Reference proteome</keyword>
<feature type="domain" description="NodB homology" evidence="2">
    <location>
        <begin position="73"/>
        <end position="256"/>
    </location>
</feature>
<sequence>MQKHEEKLDQHKEDIEKHEQKIKQQQNDVEKKNEDTKQEQKSEEPAKEKPSEEKPSGDKPNNEQPKVQAPAGKVVYLTFDDGPHAVSKDILKLLKKYNAKATFFMLEPNMKNYPDAVKAMVNEGHTVGVHGVTHQVSKIYRSPASFVGEMNQAIAFIQKTTNVQTHLIRAPYGSKPYVTAPFKAASDKEKMILWDWNIDSMDWKLTNGQYVDKVIQQTKQFKSKDPLIVLMHEKPTTLANLEKLLKYYKDNGYEMKALDEAMIPVQFK</sequence>
<accession>A0A942YKK4</accession>
<evidence type="ECO:0000259" key="2">
    <source>
        <dbReference type="PROSITE" id="PS51677"/>
    </source>
</evidence>
<name>A0A942YKK4_9BACI</name>
<dbReference type="Pfam" id="PF01522">
    <property type="entry name" value="Polysacc_deac_1"/>
    <property type="match status" value="1"/>
</dbReference>
<dbReference type="InterPro" id="IPR002509">
    <property type="entry name" value="NODB_dom"/>
</dbReference>
<organism evidence="3 4">
    <name type="scientific">Lederbergia citri</name>
    <dbReference type="NCBI Taxonomy" id="2833580"/>
    <lineage>
        <taxon>Bacteria</taxon>
        <taxon>Bacillati</taxon>
        <taxon>Bacillota</taxon>
        <taxon>Bacilli</taxon>
        <taxon>Bacillales</taxon>
        <taxon>Bacillaceae</taxon>
        <taxon>Lederbergia</taxon>
    </lineage>
</organism>
<dbReference type="SUPFAM" id="SSF88713">
    <property type="entry name" value="Glycoside hydrolase/deacetylase"/>
    <property type="match status" value="1"/>
</dbReference>
<dbReference type="PROSITE" id="PS51677">
    <property type="entry name" value="NODB"/>
    <property type="match status" value="1"/>
</dbReference>
<dbReference type="InterPro" id="IPR011330">
    <property type="entry name" value="Glyco_hydro/deAcase_b/a-brl"/>
</dbReference>
<dbReference type="CDD" id="cd10944">
    <property type="entry name" value="CE4_SmPgdA_like"/>
    <property type="match status" value="1"/>
</dbReference>
<reference evidence="3 4" key="1">
    <citation type="submission" date="2021-05" db="EMBL/GenBank/DDBJ databases">
        <title>Novel Bacillus species.</title>
        <authorList>
            <person name="Liu G."/>
        </authorList>
    </citation>
    <scope>NUCLEOTIDE SEQUENCE [LARGE SCALE GENOMIC DNA]</scope>
    <source>
        <strain evidence="4">FJAT-49780</strain>
    </source>
</reference>